<protein>
    <recommendedName>
        <fullName evidence="3">F-box domain-containing protein</fullName>
    </recommendedName>
</protein>
<dbReference type="EMBL" id="CAJNOO010008409">
    <property type="protein sequence ID" value="CAF1481635.1"/>
    <property type="molecule type" value="Genomic_DNA"/>
</dbReference>
<organism evidence="1 2">
    <name type="scientific">Rotaria sordida</name>
    <dbReference type="NCBI Taxonomy" id="392033"/>
    <lineage>
        <taxon>Eukaryota</taxon>
        <taxon>Metazoa</taxon>
        <taxon>Spiralia</taxon>
        <taxon>Gnathifera</taxon>
        <taxon>Rotifera</taxon>
        <taxon>Eurotatoria</taxon>
        <taxon>Bdelloidea</taxon>
        <taxon>Philodinida</taxon>
        <taxon>Philodinidae</taxon>
        <taxon>Rotaria</taxon>
    </lineage>
</organism>
<sequence>MISSIESFSSEILFEIYEYLSPYELFQSFINLNYRINNIVHSYPLHLDFSLISRLEFDYICLNLQPKQIISLILSDEIIPQSVKYLEIRKYNAYKNVDYNFKPLIKQQAKFLTYLKIHRIDILKSINTQFPVLTHLIIDGGFAPDIDRCIESTNFNSIFQCLGSSITHLYLFIDNEKGLNINLQLFSHCLTHLTLHFYEELVVSFESIKQCVINLYQLKRLTLQASGKYDLIDGNQWKDLILKTNIIKFNFKFQILNYNLKVNEGISILLESFRSSFWIEQKHCYVGIHYDEDNQQTFLYTIPRFRFKDITYPSVNFSYKTTAPSNIEQYFFYQHKIDSLIIDIDKYITPSIHRFTQVKSLILSGSILMSLDILKIIIDLNQIEKLDVYSIESLSINELYKLIKYLPRLNELTMEFSSIICCTITNSYS</sequence>
<dbReference type="AlphaFoldDB" id="A0A815RWB0"/>
<comment type="caution">
    <text evidence="1">The sequence shown here is derived from an EMBL/GenBank/DDBJ whole genome shotgun (WGS) entry which is preliminary data.</text>
</comment>
<proteinExistence type="predicted"/>
<name>A0A815RWB0_9BILA</name>
<gene>
    <name evidence="1" type="ORF">RFH988_LOCUS38013</name>
</gene>
<evidence type="ECO:0008006" key="3">
    <source>
        <dbReference type="Google" id="ProtNLM"/>
    </source>
</evidence>
<dbReference type="Proteomes" id="UP000663882">
    <property type="component" value="Unassembled WGS sequence"/>
</dbReference>
<evidence type="ECO:0000313" key="1">
    <source>
        <dbReference type="EMBL" id="CAF1481635.1"/>
    </source>
</evidence>
<evidence type="ECO:0000313" key="2">
    <source>
        <dbReference type="Proteomes" id="UP000663882"/>
    </source>
</evidence>
<reference evidence="1" key="1">
    <citation type="submission" date="2021-02" db="EMBL/GenBank/DDBJ databases">
        <authorList>
            <person name="Nowell W R."/>
        </authorList>
    </citation>
    <scope>NUCLEOTIDE SEQUENCE</scope>
</reference>
<accession>A0A815RWB0</accession>